<evidence type="ECO:0000313" key="4">
    <source>
        <dbReference type="EMBL" id="XAY04861.1"/>
    </source>
</evidence>
<dbReference type="PANTHER" id="PTHR45947">
    <property type="entry name" value="SULFOQUINOVOSYL TRANSFERASE SQD2"/>
    <property type="match status" value="1"/>
</dbReference>
<dbReference type="EC" id="2.4.1.-" evidence="4"/>
<dbReference type="Gene3D" id="3.40.50.2000">
    <property type="entry name" value="Glycogen Phosphorylase B"/>
    <property type="match status" value="2"/>
</dbReference>
<dbReference type="KEGG" id="parq:DSM112329_01699"/>
<sequence>MFYGERSGGIRTYLDAKIADHARTGAYEHHVITPGAVESHEGGRHVLPGLRVRRANGYRLPLGVRRLHRTLLDIRPEVVLLHDPFWGPRGVAATAQSIDARTVAVCHGSSELDARGIPGPHGLYAPLLRLWLRRAYSRVDALMSVVDPLADCGRTANIPLRLGLHDAFRPQPDVPRGEDTVFVGRLARQKGVFTLLEAAATPGATWTLRFVGSGPAQDALQARAARLGIADRVRFEEFVTDRHALAKVYAGARCVVMPGEHETFGLVGLEAAASGARTVCCNTAPSGAAVGELAHVFAPGDVAGLAEAIGYARAAAPDYDAAAALAVRYAWPRLFADELAAMRHLAG</sequence>
<protein>
    <submittedName>
        <fullName evidence="4">GDP-mannose-dependent alpha-(1-6)-phosphatidylinositol dimannoside mannosyltransferase</fullName>
        <ecNumber evidence="4">2.4.1.-</ecNumber>
    </submittedName>
</protein>
<dbReference type="PANTHER" id="PTHR45947:SF3">
    <property type="entry name" value="SULFOQUINOVOSYL TRANSFERASE SQD2"/>
    <property type="match status" value="1"/>
</dbReference>
<feature type="domain" description="Glycosyltransferase subfamily 4-like N-terminal" evidence="3">
    <location>
        <begin position="8"/>
        <end position="151"/>
    </location>
</feature>
<dbReference type="InterPro" id="IPR028098">
    <property type="entry name" value="Glyco_trans_4-like_N"/>
</dbReference>
<evidence type="ECO:0000256" key="1">
    <source>
        <dbReference type="ARBA" id="ARBA00022676"/>
    </source>
</evidence>
<proteinExistence type="predicted"/>
<evidence type="ECO:0000256" key="2">
    <source>
        <dbReference type="ARBA" id="ARBA00022679"/>
    </source>
</evidence>
<organism evidence="4">
    <name type="scientific">Paraconexibacter sp. AEG42_29</name>
    <dbReference type="NCBI Taxonomy" id="2997339"/>
    <lineage>
        <taxon>Bacteria</taxon>
        <taxon>Bacillati</taxon>
        <taxon>Actinomycetota</taxon>
        <taxon>Thermoleophilia</taxon>
        <taxon>Solirubrobacterales</taxon>
        <taxon>Paraconexibacteraceae</taxon>
        <taxon>Paraconexibacter</taxon>
    </lineage>
</organism>
<name>A0AAU7AT38_9ACTN</name>
<gene>
    <name evidence="4" type="primary">pimC</name>
    <name evidence="4" type="ORF">DSM112329_01699</name>
</gene>
<dbReference type="SUPFAM" id="SSF53756">
    <property type="entry name" value="UDP-Glycosyltransferase/glycogen phosphorylase"/>
    <property type="match status" value="1"/>
</dbReference>
<keyword evidence="1 4" id="KW-0328">Glycosyltransferase</keyword>
<evidence type="ECO:0000259" key="3">
    <source>
        <dbReference type="Pfam" id="PF13439"/>
    </source>
</evidence>
<accession>A0AAU7AT38</accession>
<dbReference type="InterPro" id="IPR050194">
    <property type="entry name" value="Glycosyltransferase_grp1"/>
</dbReference>
<dbReference type="CDD" id="cd03801">
    <property type="entry name" value="GT4_PimA-like"/>
    <property type="match status" value="1"/>
</dbReference>
<dbReference type="Pfam" id="PF13692">
    <property type="entry name" value="Glyco_trans_1_4"/>
    <property type="match status" value="1"/>
</dbReference>
<dbReference type="GO" id="GO:1901137">
    <property type="term" value="P:carbohydrate derivative biosynthetic process"/>
    <property type="evidence" value="ECO:0007669"/>
    <property type="project" value="UniProtKB-ARBA"/>
</dbReference>
<keyword evidence="2 4" id="KW-0808">Transferase</keyword>
<dbReference type="Pfam" id="PF13439">
    <property type="entry name" value="Glyco_transf_4"/>
    <property type="match status" value="1"/>
</dbReference>
<reference evidence="4" key="1">
    <citation type="submission" date="2022-12" db="EMBL/GenBank/DDBJ databases">
        <title>Paraconexibacter alkalitolerans sp. nov. and Baekduia alba sp. nov., isolated from soil and emended description of the genera Paraconexibacter (Chun et al., 2020) and Baekduia (An et al., 2020).</title>
        <authorList>
            <person name="Vieira S."/>
            <person name="Huber K.J."/>
            <person name="Geppert A."/>
            <person name="Wolf J."/>
            <person name="Neumann-Schaal M."/>
            <person name="Muesken M."/>
            <person name="Overmann J."/>
        </authorList>
    </citation>
    <scope>NUCLEOTIDE SEQUENCE</scope>
    <source>
        <strain evidence="4">AEG42_29</strain>
    </source>
</reference>
<dbReference type="GO" id="GO:0016757">
    <property type="term" value="F:glycosyltransferase activity"/>
    <property type="evidence" value="ECO:0007669"/>
    <property type="project" value="UniProtKB-KW"/>
</dbReference>
<dbReference type="EMBL" id="CP114014">
    <property type="protein sequence ID" value="XAY04861.1"/>
    <property type="molecule type" value="Genomic_DNA"/>
</dbReference>
<dbReference type="AlphaFoldDB" id="A0AAU7AT38"/>